<reference evidence="1" key="1">
    <citation type="submission" date="2020-10" db="EMBL/GenBank/DDBJ databases">
        <authorList>
            <person name="Gilroy R."/>
        </authorList>
    </citation>
    <scope>NUCLEOTIDE SEQUENCE</scope>
    <source>
        <strain evidence="1">E3-2379</strain>
    </source>
</reference>
<organism evidence="1 2">
    <name type="scientific">Candidatus Scybalomonas excrementavium</name>
    <dbReference type="NCBI Taxonomy" id="2840943"/>
    <lineage>
        <taxon>Bacteria</taxon>
        <taxon>Bacillati</taxon>
        <taxon>Bacillota</taxon>
        <taxon>Clostridia</taxon>
        <taxon>Lachnospirales</taxon>
        <taxon>Lachnospiraceae</taxon>
        <taxon>Lachnospiraceae incertae sedis</taxon>
        <taxon>Candidatus Scybalomonas</taxon>
    </lineage>
</organism>
<dbReference type="Proteomes" id="UP000823618">
    <property type="component" value="Unassembled WGS sequence"/>
</dbReference>
<name>A0A9D9I197_9FIRM</name>
<proteinExistence type="predicted"/>
<protein>
    <submittedName>
        <fullName evidence="1">Uncharacterized protein</fullName>
    </submittedName>
</protein>
<evidence type="ECO:0000313" key="1">
    <source>
        <dbReference type="EMBL" id="MBO8464136.1"/>
    </source>
</evidence>
<gene>
    <name evidence="1" type="ORF">IAC13_09415</name>
</gene>
<sequence>MGQINLYKIESSPRAILTVEGADDFYAVAYGLAYFVVDKFCDSDFARRVEFKEIKSKD</sequence>
<evidence type="ECO:0000313" key="2">
    <source>
        <dbReference type="Proteomes" id="UP000823618"/>
    </source>
</evidence>
<comment type="caution">
    <text evidence="1">The sequence shown here is derived from an EMBL/GenBank/DDBJ whole genome shotgun (WGS) entry which is preliminary data.</text>
</comment>
<dbReference type="EMBL" id="JADIML010000268">
    <property type="protein sequence ID" value="MBO8464136.1"/>
    <property type="molecule type" value="Genomic_DNA"/>
</dbReference>
<accession>A0A9D9I197</accession>
<dbReference type="AlphaFoldDB" id="A0A9D9I197"/>
<reference evidence="1" key="2">
    <citation type="journal article" date="2021" name="PeerJ">
        <title>Extensive microbial diversity within the chicken gut microbiome revealed by metagenomics and culture.</title>
        <authorList>
            <person name="Gilroy R."/>
            <person name="Ravi A."/>
            <person name="Getino M."/>
            <person name="Pursley I."/>
            <person name="Horton D.L."/>
            <person name="Alikhan N.F."/>
            <person name="Baker D."/>
            <person name="Gharbi K."/>
            <person name="Hall N."/>
            <person name="Watson M."/>
            <person name="Adriaenssens E.M."/>
            <person name="Foster-Nyarko E."/>
            <person name="Jarju S."/>
            <person name="Secka A."/>
            <person name="Antonio M."/>
            <person name="Oren A."/>
            <person name="Chaudhuri R.R."/>
            <person name="La Ragione R."/>
            <person name="Hildebrand F."/>
            <person name="Pallen M.J."/>
        </authorList>
    </citation>
    <scope>NUCLEOTIDE SEQUENCE</scope>
    <source>
        <strain evidence="1">E3-2379</strain>
    </source>
</reference>